<gene>
    <name evidence="13" type="primary">RNF14</name>
    <name evidence="13" type="ORF">LTR78_000712</name>
</gene>
<feature type="domain" description="RING-type" evidence="12">
    <location>
        <begin position="429"/>
        <end position="631"/>
    </location>
</feature>
<keyword evidence="7" id="KW-0833">Ubl conjugation pathway</keyword>
<evidence type="ECO:0000256" key="5">
    <source>
        <dbReference type="ARBA" id="ARBA00022737"/>
    </source>
</evidence>
<keyword evidence="13" id="KW-0012">Acyltransferase</keyword>
<dbReference type="InterPro" id="IPR031127">
    <property type="entry name" value="E3_UB_ligase_RBR"/>
</dbReference>
<organism evidence="13 14">
    <name type="scientific">Recurvomyces mirabilis</name>
    <dbReference type="NCBI Taxonomy" id="574656"/>
    <lineage>
        <taxon>Eukaryota</taxon>
        <taxon>Fungi</taxon>
        <taxon>Dikarya</taxon>
        <taxon>Ascomycota</taxon>
        <taxon>Pezizomycotina</taxon>
        <taxon>Dothideomycetes</taxon>
        <taxon>Dothideomycetidae</taxon>
        <taxon>Mycosphaerellales</taxon>
        <taxon>Teratosphaeriaceae</taxon>
        <taxon>Recurvomyces</taxon>
    </lineage>
</organism>
<evidence type="ECO:0000313" key="14">
    <source>
        <dbReference type="Proteomes" id="UP001274830"/>
    </source>
</evidence>
<keyword evidence="3 13" id="KW-0808">Transferase</keyword>
<feature type="domain" description="RING-type" evidence="10">
    <location>
        <begin position="433"/>
        <end position="474"/>
    </location>
</feature>
<evidence type="ECO:0000259" key="10">
    <source>
        <dbReference type="PROSITE" id="PS50089"/>
    </source>
</evidence>
<keyword evidence="8 9" id="KW-0862">Zinc</keyword>
<dbReference type="PANTHER" id="PTHR11685">
    <property type="entry name" value="RBR FAMILY RING FINGER AND IBR DOMAIN-CONTAINING"/>
    <property type="match status" value="1"/>
</dbReference>
<dbReference type="SUPFAM" id="SSF57850">
    <property type="entry name" value="RING/U-box"/>
    <property type="match status" value="3"/>
</dbReference>
<dbReference type="InterPro" id="IPR000571">
    <property type="entry name" value="Znf_CCCH"/>
</dbReference>
<dbReference type="GO" id="GO:0016567">
    <property type="term" value="P:protein ubiquitination"/>
    <property type="evidence" value="ECO:0007669"/>
    <property type="project" value="InterPro"/>
</dbReference>
<dbReference type="Pfam" id="PF13923">
    <property type="entry name" value="zf-C3HC4_2"/>
    <property type="match status" value="1"/>
</dbReference>
<dbReference type="Pfam" id="PF01485">
    <property type="entry name" value="IBR"/>
    <property type="match status" value="1"/>
</dbReference>
<dbReference type="InterPro" id="IPR002867">
    <property type="entry name" value="IBR_dom"/>
</dbReference>
<evidence type="ECO:0000259" key="12">
    <source>
        <dbReference type="PROSITE" id="PS51873"/>
    </source>
</evidence>
<dbReference type="SUPFAM" id="SSF90229">
    <property type="entry name" value="CCCH zinc finger"/>
    <property type="match status" value="1"/>
</dbReference>
<evidence type="ECO:0000256" key="7">
    <source>
        <dbReference type="ARBA" id="ARBA00022786"/>
    </source>
</evidence>
<dbReference type="PROSITE" id="PS50103">
    <property type="entry name" value="ZF_C3H1"/>
    <property type="match status" value="1"/>
</dbReference>
<dbReference type="CDD" id="cd16449">
    <property type="entry name" value="RING-HC"/>
    <property type="match status" value="1"/>
</dbReference>
<dbReference type="InterPro" id="IPR013083">
    <property type="entry name" value="Znf_RING/FYVE/PHD"/>
</dbReference>
<evidence type="ECO:0000256" key="2">
    <source>
        <dbReference type="ARBA" id="ARBA00012251"/>
    </source>
</evidence>
<reference evidence="13" key="1">
    <citation type="submission" date="2023-07" db="EMBL/GenBank/DDBJ databases">
        <title>Black Yeasts Isolated from many extreme environments.</title>
        <authorList>
            <person name="Coleine C."/>
            <person name="Stajich J.E."/>
            <person name="Selbmann L."/>
        </authorList>
    </citation>
    <scope>NUCLEOTIDE SEQUENCE</scope>
    <source>
        <strain evidence="13">CCFEE 5485</strain>
    </source>
</reference>
<evidence type="ECO:0000256" key="1">
    <source>
        <dbReference type="ARBA" id="ARBA00001798"/>
    </source>
</evidence>
<feature type="domain" description="C3H1-type" evidence="11">
    <location>
        <begin position="5"/>
        <end position="33"/>
    </location>
</feature>
<dbReference type="InterPro" id="IPR036855">
    <property type="entry name" value="Znf_CCCH_sf"/>
</dbReference>
<protein>
    <recommendedName>
        <fullName evidence="2">RBR-type E3 ubiquitin transferase</fullName>
        <ecNumber evidence="2">2.3.2.31</ecNumber>
    </recommendedName>
</protein>
<evidence type="ECO:0000256" key="6">
    <source>
        <dbReference type="ARBA" id="ARBA00022771"/>
    </source>
</evidence>
<keyword evidence="14" id="KW-1185">Reference proteome</keyword>
<dbReference type="GO" id="GO:0008270">
    <property type="term" value="F:zinc ion binding"/>
    <property type="evidence" value="ECO:0007669"/>
    <property type="project" value="UniProtKB-KW"/>
</dbReference>
<keyword evidence="4 9" id="KW-0479">Metal-binding</keyword>
<evidence type="ECO:0000313" key="13">
    <source>
        <dbReference type="EMBL" id="KAK3679151.1"/>
    </source>
</evidence>
<dbReference type="PROSITE" id="PS50089">
    <property type="entry name" value="ZF_RING_2"/>
    <property type="match status" value="1"/>
</dbReference>
<sequence length="656" mass="72169">MSNKQARVPFCKFLLEGKCKRGKDCKYRHHGPERPTATAYGCELWGPAEAAWPSINPHGPPGTFTTMIDDSFQATFSAGLLTTNVQPLSALKPKLRVDLVTSMLEVTFFMPSRNIWTHYGKKEDAEVVAKTLDKTVLRGLTFACSVKESTKGRLWTVQMTNMTDDFDEAFIRGLLPHTVSNPKAVVFGPLTYGALVSPFNVLEKKIGEFTMRHILGNDIKASKSRLRSVITLEFEGFPNLASLAASLNGQNVSGLGDCKIWASERLRVVLSIDRESYFYRSKQLKRVSTNVWRDLKVSVHIDDKDVGENPLYGSGKTVDVTLCGTSRTNIGLAKAAINEVCAKAVDFHLDYTRPVGGVQTHRLRLTKTKAYRDAVKTGGGFERAQRAVGSDLVSLDEESDPPAIIVKGDATVVSIVKKALSVNASATDGALTCPICLDLIKKAVVMYGCGHVCCKDCFAKYCATATIAQVPLRCFNTGCEVLMPVQLVRDNLDKEALYKVLSLAAVNQMQTRPKQYQQCAGPSCKAFFDIEAGGESLCPSCFTITCVGCKVEMHFGESCSDYKGRANGHLGALQKWMDENKCKRCTKCDAAVQKVDGCNNMRCSGCRSDFCWKCMKIFDGHKDVYGHLVSEHGGYFDPGEGWVVDDYVIVLHEEES</sequence>
<dbReference type="AlphaFoldDB" id="A0AAE1C5T0"/>
<proteinExistence type="predicted"/>
<dbReference type="Proteomes" id="UP001274830">
    <property type="component" value="Unassembled WGS sequence"/>
</dbReference>
<keyword evidence="6 9" id="KW-0863">Zinc-finger</keyword>
<accession>A0AAE1C5T0</accession>
<dbReference type="InterPro" id="IPR001841">
    <property type="entry name" value="Znf_RING"/>
</dbReference>
<keyword evidence="5" id="KW-0677">Repeat</keyword>
<dbReference type="CDD" id="cd20335">
    <property type="entry name" value="BRcat_RBR"/>
    <property type="match status" value="1"/>
</dbReference>
<comment type="caution">
    <text evidence="13">The sequence shown here is derived from an EMBL/GenBank/DDBJ whole genome shotgun (WGS) entry which is preliminary data.</text>
</comment>
<evidence type="ECO:0000256" key="8">
    <source>
        <dbReference type="ARBA" id="ARBA00022833"/>
    </source>
</evidence>
<dbReference type="EC" id="2.3.2.31" evidence="2"/>
<evidence type="ECO:0000256" key="9">
    <source>
        <dbReference type="PROSITE-ProRule" id="PRU00723"/>
    </source>
</evidence>
<dbReference type="InterPro" id="IPR044066">
    <property type="entry name" value="TRIAD_supradom"/>
</dbReference>
<dbReference type="Pfam" id="PF22191">
    <property type="entry name" value="IBR_1"/>
    <property type="match status" value="1"/>
</dbReference>
<comment type="catalytic activity">
    <reaction evidence="1">
        <text>[E2 ubiquitin-conjugating enzyme]-S-ubiquitinyl-L-cysteine + [acceptor protein]-L-lysine = [E2 ubiquitin-conjugating enzyme]-L-cysteine + [acceptor protein]-N(6)-ubiquitinyl-L-lysine.</text>
        <dbReference type="EC" id="2.3.2.31"/>
    </reaction>
</comment>
<evidence type="ECO:0000259" key="11">
    <source>
        <dbReference type="PROSITE" id="PS50103"/>
    </source>
</evidence>
<dbReference type="EMBL" id="JAUTXT010000002">
    <property type="protein sequence ID" value="KAK3679151.1"/>
    <property type="molecule type" value="Genomic_DNA"/>
</dbReference>
<name>A0AAE1C5T0_9PEZI</name>
<dbReference type="Gene3D" id="3.30.40.10">
    <property type="entry name" value="Zinc/RING finger domain, C3HC4 (zinc finger)"/>
    <property type="match status" value="1"/>
</dbReference>
<dbReference type="Gene3D" id="4.10.1000.10">
    <property type="entry name" value="Zinc finger, CCCH-type"/>
    <property type="match status" value="1"/>
</dbReference>
<dbReference type="Gene3D" id="1.20.120.1750">
    <property type="match status" value="1"/>
</dbReference>
<dbReference type="GO" id="GO:0061630">
    <property type="term" value="F:ubiquitin protein ligase activity"/>
    <property type="evidence" value="ECO:0007669"/>
    <property type="project" value="UniProtKB-EC"/>
</dbReference>
<evidence type="ECO:0000256" key="3">
    <source>
        <dbReference type="ARBA" id="ARBA00022679"/>
    </source>
</evidence>
<dbReference type="PROSITE" id="PS51873">
    <property type="entry name" value="TRIAD"/>
    <property type="match status" value="1"/>
</dbReference>
<feature type="zinc finger region" description="C3H1-type" evidence="9">
    <location>
        <begin position="5"/>
        <end position="33"/>
    </location>
</feature>
<evidence type="ECO:0000256" key="4">
    <source>
        <dbReference type="ARBA" id="ARBA00022723"/>
    </source>
</evidence>